<comment type="caution">
    <text evidence="2">The sequence shown here is derived from an EMBL/GenBank/DDBJ whole genome shotgun (WGS) entry which is preliminary data.</text>
</comment>
<gene>
    <name evidence="2" type="ORF">niasHS_003530</name>
</gene>
<dbReference type="AlphaFoldDB" id="A0ABD2KGT3"/>
<evidence type="ECO:0000313" key="2">
    <source>
        <dbReference type="EMBL" id="KAL3102121.1"/>
    </source>
</evidence>
<evidence type="ECO:0000256" key="1">
    <source>
        <dbReference type="SAM" id="MobiDB-lite"/>
    </source>
</evidence>
<protein>
    <submittedName>
        <fullName evidence="2">Uncharacterized protein</fullName>
    </submittedName>
</protein>
<feature type="region of interest" description="Disordered" evidence="1">
    <location>
        <begin position="587"/>
        <end position="623"/>
    </location>
</feature>
<sequence length="1082" mass="119978">MYTTSDVKRLAGLAWDEFFRLVDHHKATKQTVSLPFQPKCNEDVAMLPYKKATCYGFCSVTETPKLVKCQNCGLVVKTVAFGHHQKIHHSHFFSPTCRSVSSDSDSDDDCQGFLLSPPHHPTLLPSSSETMLDLKFVEETKWTLSDALKSHSTVGGRNARNEKEKTLRQSPPRYDVQRRNDLRLVLTKRRSPISRTRTHKAEGVCSSQSAPLVSISFTHSSGQNRNCIEIAEHNLTSKQKIGTGKMKRNASIRLNANEKCDNSKDWSNGQLTDEIFMADLEESEQSSIPLHHSPSESSDSEIEQNDQQCTETGGELLEEPPYSSLPNDFVREKCPVSWNPRNAAERPSKSNNLALIHKMQQKKDVTRQPNDDSRDRAAEHSIDGNRKDRLTEQSPANSGMDVVVEKLFKIQGISVLALSPDGKRKLAIPKQRQIPSNCQRDEIGTDSRSHKMHFPNEIQKVGSSLSSLGYRHGEMPSNLSFQRRLTPSSLSSQSLSDESLQVLNTMVADDSSEPQKSEGNSRADSQPIGNFFAKERTTQQKTESSFAGVNWHKFGSHTLTTTHCPPNVPKMPNAANQRKGTLRFVPFNSANENGTEQRQENSSKKGEKTQIREENSAGNSSQQIFAEAYDGDVRPTESDFSRSAEFVCPIRQNIPSSAAGTSNSAAFFGQKPQRKRSFIQQPKTNRQIQQQPIAAKRFRPIAPRKNEGTVGICSSNEDEVGPFSVQSRNCAASVSQLQPNSSPCRPSNPSQISDQRFHPKILSVFSSPSSVPPFGDSVPGHVQLSPPADFRTFGRQSRQLFSVRQYQQCHPTRQLRAQLTPFDAFGDDPRLSQFYDPRQTDGGHGSAAGLVAQRIPSEYSHSQMGKTTTPCAHLHQCPPYAPSVGTPLAVPCSSAFLFASSPPAHPPTSSLINGPFPSVRQMSDSVPPSHQQQMLFHQQHFHPLAVLPSPQCRHSFARPPPSSVSHPFSVCRGGPFAGIASPHSESLFLPPSYAFQQCQQQQIPQRFLRGHQQQRHNRVVTYDNDEMDLEICAIEPPPVLEAEGNISASDEGPMRFEGGGGTTRSDSDASDMDLREILPQQQ</sequence>
<proteinExistence type="predicted"/>
<feature type="region of interest" description="Disordered" evidence="1">
    <location>
        <begin position="1043"/>
        <end position="1082"/>
    </location>
</feature>
<reference evidence="2 3" key="1">
    <citation type="submission" date="2024-10" db="EMBL/GenBank/DDBJ databases">
        <authorList>
            <person name="Kim D."/>
        </authorList>
    </citation>
    <scope>NUCLEOTIDE SEQUENCE [LARGE SCALE GENOMIC DNA]</scope>
    <source>
        <strain evidence="2">Taebaek</strain>
    </source>
</reference>
<organism evidence="2 3">
    <name type="scientific">Heterodera schachtii</name>
    <name type="common">Sugarbeet cyst nematode worm</name>
    <name type="synonym">Tylenchus schachtii</name>
    <dbReference type="NCBI Taxonomy" id="97005"/>
    <lineage>
        <taxon>Eukaryota</taxon>
        <taxon>Metazoa</taxon>
        <taxon>Ecdysozoa</taxon>
        <taxon>Nematoda</taxon>
        <taxon>Chromadorea</taxon>
        <taxon>Rhabditida</taxon>
        <taxon>Tylenchina</taxon>
        <taxon>Tylenchomorpha</taxon>
        <taxon>Tylenchoidea</taxon>
        <taxon>Heteroderidae</taxon>
        <taxon>Heteroderinae</taxon>
        <taxon>Heterodera</taxon>
    </lineage>
</organism>
<feature type="region of interest" description="Disordered" evidence="1">
    <location>
        <begin position="359"/>
        <end position="397"/>
    </location>
</feature>
<keyword evidence="3" id="KW-1185">Reference proteome</keyword>
<name>A0ABD2KGT3_HETSC</name>
<dbReference type="EMBL" id="JBICCN010000026">
    <property type="protein sequence ID" value="KAL3102121.1"/>
    <property type="molecule type" value="Genomic_DNA"/>
</dbReference>
<evidence type="ECO:0000313" key="3">
    <source>
        <dbReference type="Proteomes" id="UP001620645"/>
    </source>
</evidence>
<feature type="compositionally biased region" description="Basic and acidic residues" evidence="1">
    <location>
        <begin position="595"/>
        <end position="615"/>
    </location>
</feature>
<accession>A0ABD2KGT3</accession>
<feature type="region of interest" description="Disordered" evidence="1">
    <location>
        <begin position="282"/>
        <end position="328"/>
    </location>
</feature>
<feature type="region of interest" description="Disordered" evidence="1">
    <location>
        <begin position="508"/>
        <end position="528"/>
    </location>
</feature>
<feature type="compositionally biased region" description="Basic and acidic residues" evidence="1">
    <location>
        <begin position="361"/>
        <end position="391"/>
    </location>
</feature>
<dbReference type="Proteomes" id="UP001620645">
    <property type="component" value="Unassembled WGS sequence"/>
</dbReference>